<organism evidence="2 3">
    <name type="scientific">Hirsutella minnesotensis 3608</name>
    <dbReference type="NCBI Taxonomy" id="1043627"/>
    <lineage>
        <taxon>Eukaryota</taxon>
        <taxon>Fungi</taxon>
        <taxon>Dikarya</taxon>
        <taxon>Ascomycota</taxon>
        <taxon>Pezizomycotina</taxon>
        <taxon>Sordariomycetes</taxon>
        <taxon>Hypocreomycetidae</taxon>
        <taxon>Hypocreales</taxon>
        <taxon>Ophiocordycipitaceae</taxon>
        <taxon>Hirsutella</taxon>
    </lineage>
</organism>
<evidence type="ECO:0000313" key="2">
    <source>
        <dbReference type="EMBL" id="KJZ75264.1"/>
    </source>
</evidence>
<sequence length="157" mass="17596">MKFAALIVIFSVVAAAFERVSELEKRDWQKCIYDALDKFDQGNDGSDVACDTYACIQSAGEKYSRGGLLNKGGSILVFGCKFNPFTSHHQAAKVTDVEEEEWKQCMNSLLGEFEIGRDDRHTTCQFWRCLQTKSDRYNRGGIAEKLGHLVNIICIGA</sequence>
<protein>
    <recommendedName>
        <fullName evidence="4">Ecp2 effector protein domain-containing protein</fullName>
    </recommendedName>
</protein>
<keyword evidence="3" id="KW-1185">Reference proteome</keyword>
<dbReference type="AlphaFoldDB" id="A0A0F8A5G0"/>
<dbReference type="EMBL" id="KQ030519">
    <property type="protein sequence ID" value="KJZ75264.1"/>
    <property type="molecule type" value="Genomic_DNA"/>
</dbReference>
<evidence type="ECO:0008006" key="4">
    <source>
        <dbReference type="Google" id="ProtNLM"/>
    </source>
</evidence>
<feature type="chain" id="PRO_5012226915" description="Ecp2 effector protein domain-containing protein" evidence="1">
    <location>
        <begin position="16"/>
        <end position="157"/>
    </location>
</feature>
<accession>A0A0F8A5G0</accession>
<keyword evidence="1" id="KW-0732">Signal</keyword>
<feature type="signal peptide" evidence="1">
    <location>
        <begin position="1"/>
        <end position="15"/>
    </location>
</feature>
<evidence type="ECO:0000313" key="3">
    <source>
        <dbReference type="Proteomes" id="UP000054481"/>
    </source>
</evidence>
<proteinExistence type="predicted"/>
<evidence type="ECO:0000256" key="1">
    <source>
        <dbReference type="SAM" id="SignalP"/>
    </source>
</evidence>
<reference evidence="2 3" key="1">
    <citation type="journal article" date="2014" name="Genome Biol. Evol.">
        <title>Comparative genomics and transcriptomics analyses reveal divergent lifestyle features of nematode endoparasitic fungus Hirsutella minnesotensis.</title>
        <authorList>
            <person name="Lai Y."/>
            <person name="Liu K."/>
            <person name="Zhang X."/>
            <person name="Zhang X."/>
            <person name="Li K."/>
            <person name="Wang N."/>
            <person name="Shu C."/>
            <person name="Wu Y."/>
            <person name="Wang C."/>
            <person name="Bushley K.E."/>
            <person name="Xiang M."/>
            <person name="Liu X."/>
        </authorList>
    </citation>
    <scope>NUCLEOTIDE SEQUENCE [LARGE SCALE GENOMIC DNA]</scope>
    <source>
        <strain evidence="2 3">3608</strain>
    </source>
</reference>
<dbReference type="Proteomes" id="UP000054481">
    <property type="component" value="Unassembled WGS sequence"/>
</dbReference>
<name>A0A0F8A5G0_9HYPO</name>
<dbReference type="OrthoDB" id="4905728at2759"/>
<gene>
    <name evidence="2" type="ORF">HIM_05458</name>
</gene>